<dbReference type="Proteomes" id="UP000293380">
    <property type="component" value="Unassembled WGS sequence"/>
</dbReference>
<evidence type="ECO:0000256" key="1">
    <source>
        <dbReference type="ARBA" id="ARBA00001936"/>
    </source>
</evidence>
<dbReference type="GO" id="GO:0016616">
    <property type="term" value="F:oxidoreductase activity, acting on the CH-OH group of donors, NAD or NADP as acceptor"/>
    <property type="evidence" value="ECO:0007669"/>
    <property type="project" value="InterPro"/>
</dbReference>
<evidence type="ECO:0000256" key="4">
    <source>
        <dbReference type="ARBA" id="ARBA00023002"/>
    </source>
</evidence>
<dbReference type="InterPro" id="IPR037062">
    <property type="entry name" value="Malic_N_dom_sf"/>
</dbReference>
<dbReference type="SUPFAM" id="SSF51735">
    <property type="entry name" value="NAD(P)-binding Rossmann-fold domains"/>
    <property type="match status" value="1"/>
</dbReference>
<dbReference type="Pfam" id="PF03949">
    <property type="entry name" value="Malic_M"/>
    <property type="match status" value="1"/>
</dbReference>
<evidence type="ECO:0000256" key="8">
    <source>
        <dbReference type="PIRSR" id="PIRSR000106-3"/>
    </source>
</evidence>
<evidence type="ECO:0000256" key="2">
    <source>
        <dbReference type="ARBA" id="ARBA00008785"/>
    </source>
</evidence>
<dbReference type="InterPro" id="IPR001891">
    <property type="entry name" value="Malic_OxRdtase"/>
</dbReference>
<dbReference type="GO" id="GO:0005829">
    <property type="term" value="C:cytosol"/>
    <property type="evidence" value="ECO:0007669"/>
    <property type="project" value="TreeGrafter"/>
</dbReference>
<dbReference type="PRINTS" id="PR00072">
    <property type="entry name" value="MALOXRDTASE"/>
</dbReference>
<dbReference type="GO" id="GO:0004470">
    <property type="term" value="F:malic enzyme activity"/>
    <property type="evidence" value="ECO:0007669"/>
    <property type="project" value="InterPro"/>
</dbReference>
<dbReference type="SUPFAM" id="SSF53223">
    <property type="entry name" value="Aminoacid dehydrogenase-like, N-terminal domain"/>
    <property type="match status" value="1"/>
</dbReference>
<sequence length="564" mass="62418">MDSNVINDVLYVPFTGKLLLESPLLNKGSSFTKQERNDFNLNGLLPSAIENIDEQAERAYQQYIEAESDNARHIYLRNIQDTNETLFYYLLKKHLPEMLPIIYTPVVGAVCEKFSWIYRRARGVFISWPDREHIDDILHDIPRHDVKVIVVTDGERILGLGDQGVGGMGIPIGKLSLYTVCGGINPANTLPIMLDVGTNNTQLLDDPRYIGWRHPRITGEDYFAFIDMFIAAVKRRWPDVLVQFEDFAQHTAVPLLSRYRDKLCCFNDDIQGTASVALATILAACRSSGRDFCQQTIVIVGAGAAGCGIAQHIVACRVAEGMSVDEARQTIFMVDREGLVLSTSTSLVDFQIPLAQPPEKLRGWQYVGETPSLIEVIENAKPALMLGVSGQGGLFTEEVVRTMYRHCERPIIMPLSNPTSRMEATPKDLIDWTEGQAIIATGSPCEAVDFGSSRFPISQCNNVYIFPAIGLATIASGATRVTEEMLMAASRALADVSPLVCKGSGGLLPEISTICEVTCLIAFAVGKAAQRSGVADEMIDVVLHQNIRDTFWLPHYRLYKRRAI</sequence>
<dbReference type="PIRSF" id="PIRSF000106">
    <property type="entry name" value="ME"/>
    <property type="match status" value="1"/>
</dbReference>
<dbReference type="AlphaFoldDB" id="A0A4V2J6X5"/>
<evidence type="ECO:0000313" key="12">
    <source>
        <dbReference type="EMBL" id="TBM24006.1"/>
    </source>
</evidence>
<dbReference type="FunFam" id="3.40.50.10380:FF:000001">
    <property type="entry name" value="NAD-dependent malic enzyme"/>
    <property type="match status" value="1"/>
</dbReference>
<reference evidence="12 13" key="1">
    <citation type="submission" date="2019-02" db="EMBL/GenBank/DDBJ databases">
        <title>Comparative genomic analysis of the Hafnia genus genomes.</title>
        <authorList>
            <person name="Zhiqiu Y."/>
            <person name="Chao Y."/>
            <person name="Yuhui D."/>
            <person name="Di H."/>
            <person name="Bin L."/>
        </authorList>
    </citation>
    <scope>NUCLEOTIDE SEQUENCE [LARGE SCALE GENOMIC DNA]</scope>
    <source>
        <strain evidence="12 13">PCM_1194</strain>
    </source>
</reference>
<accession>A0A4V2J6X5</accession>
<dbReference type="SMART" id="SM01274">
    <property type="entry name" value="malic"/>
    <property type="match status" value="1"/>
</dbReference>
<dbReference type="RefSeq" id="WP_130960033.1">
    <property type="nucleotide sequence ID" value="NZ_SITD01000062.1"/>
</dbReference>
<dbReference type="SMART" id="SM00919">
    <property type="entry name" value="Malic_M"/>
    <property type="match status" value="1"/>
</dbReference>
<dbReference type="InterPro" id="IPR046346">
    <property type="entry name" value="Aminoacid_DH-like_N_sf"/>
</dbReference>
<gene>
    <name evidence="12" type="ORF">EYY89_15020</name>
</gene>
<protein>
    <submittedName>
        <fullName evidence="12">NAD-dependent malic enzyme</fullName>
    </submittedName>
</protein>
<dbReference type="Gene3D" id="3.40.50.720">
    <property type="entry name" value="NAD(P)-binding Rossmann-like Domain"/>
    <property type="match status" value="1"/>
</dbReference>
<keyword evidence="5" id="KW-0520">NAD</keyword>
<dbReference type="InterPro" id="IPR012302">
    <property type="entry name" value="Malic_NAD-bd"/>
</dbReference>
<evidence type="ECO:0000259" key="10">
    <source>
        <dbReference type="SMART" id="SM00919"/>
    </source>
</evidence>
<evidence type="ECO:0000259" key="11">
    <source>
        <dbReference type="SMART" id="SM01274"/>
    </source>
</evidence>
<feature type="binding site" evidence="7">
    <location>
        <position position="461"/>
    </location>
    <ligand>
        <name>(S)-malate</name>
        <dbReference type="ChEBI" id="CHEBI:15589"/>
    </ligand>
</feature>
<dbReference type="InterPro" id="IPR036291">
    <property type="entry name" value="NAD(P)-bd_dom_sf"/>
</dbReference>
<comment type="cofactor">
    <cofactor evidence="8">
        <name>Mg(2+)</name>
        <dbReference type="ChEBI" id="CHEBI:18420"/>
    </cofactor>
    <cofactor evidence="8">
        <name>Mn(2+)</name>
        <dbReference type="ChEBI" id="CHEBI:29035"/>
    </cofactor>
    <text evidence="8">Divalent metal cations. Prefers magnesium or manganese.</text>
</comment>
<comment type="caution">
    <text evidence="12">The sequence shown here is derived from an EMBL/GenBank/DDBJ whole genome shotgun (WGS) entry which is preliminary data.</text>
</comment>
<proteinExistence type="inferred from homology"/>
<evidence type="ECO:0000256" key="7">
    <source>
        <dbReference type="PIRSR" id="PIRSR000106-2"/>
    </source>
</evidence>
<comment type="similarity">
    <text evidence="2 9">Belongs to the malic enzymes family.</text>
</comment>
<evidence type="ECO:0000313" key="13">
    <source>
        <dbReference type="Proteomes" id="UP000293380"/>
    </source>
</evidence>
<dbReference type="InterPro" id="IPR012301">
    <property type="entry name" value="Malic_N_dom"/>
</dbReference>
<dbReference type="PANTHER" id="PTHR23406">
    <property type="entry name" value="MALIC ENZYME-RELATED"/>
    <property type="match status" value="1"/>
</dbReference>
<feature type="binding site" evidence="8">
    <location>
        <position position="245"/>
    </location>
    <ligand>
        <name>a divalent metal cation</name>
        <dbReference type="ChEBI" id="CHEBI:60240"/>
    </ligand>
</feature>
<feature type="active site" description="Proton acceptor" evidence="6">
    <location>
        <position position="174"/>
    </location>
</feature>
<dbReference type="EMBL" id="SITD01000062">
    <property type="protein sequence ID" value="TBM24006.1"/>
    <property type="molecule type" value="Genomic_DNA"/>
</dbReference>
<dbReference type="Pfam" id="PF00390">
    <property type="entry name" value="malic"/>
    <property type="match status" value="1"/>
</dbReference>
<feature type="binding site" evidence="8">
    <location>
        <position position="269"/>
    </location>
    <ligand>
        <name>a divalent metal cation</name>
        <dbReference type="ChEBI" id="CHEBI:60240"/>
    </ligand>
</feature>
<feature type="binding site" evidence="7">
    <location>
        <position position="156"/>
    </location>
    <ligand>
        <name>(S)-malate</name>
        <dbReference type="ChEBI" id="CHEBI:15589"/>
    </ligand>
</feature>
<dbReference type="GO" id="GO:0051287">
    <property type="term" value="F:NAD binding"/>
    <property type="evidence" value="ECO:0007669"/>
    <property type="project" value="InterPro"/>
</dbReference>
<evidence type="ECO:0000256" key="3">
    <source>
        <dbReference type="ARBA" id="ARBA00022723"/>
    </source>
</evidence>
<dbReference type="PANTHER" id="PTHR23406:SF34">
    <property type="entry name" value="NAD-DEPENDENT MALIC ENZYME, MITOCHONDRIAL"/>
    <property type="match status" value="1"/>
</dbReference>
<dbReference type="InterPro" id="IPR015884">
    <property type="entry name" value="Malic_enzyme_CS"/>
</dbReference>
<evidence type="ECO:0000256" key="5">
    <source>
        <dbReference type="ARBA" id="ARBA00023027"/>
    </source>
</evidence>
<keyword evidence="4" id="KW-0560">Oxidoreductase</keyword>
<dbReference type="NCBIfam" id="NF010052">
    <property type="entry name" value="PRK13529.1"/>
    <property type="match status" value="1"/>
</dbReference>
<dbReference type="GO" id="GO:0006108">
    <property type="term" value="P:malate metabolic process"/>
    <property type="evidence" value="ECO:0007669"/>
    <property type="project" value="TreeGrafter"/>
</dbReference>
<comment type="cofactor">
    <cofactor evidence="1">
        <name>Mn(2+)</name>
        <dbReference type="ChEBI" id="CHEBI:29035"/>
    </cofactor>
</comment>
<feature type="domain" description="Malic enzyme N-terminal" evidence="11">
    <location>
        <begin position="80"/>
        <end position="260"/>
    </location>
</feature>
<feature type="binding site" evidence="8">
    <location>
        <position position="246"/>
    </location>
    <ligand>
        <name>a divalent metal cation</name>
        <dbReference type="ChEBI" id="CHEBI:60240"/>
    </ligand>
</feature>
<evidence type="ECO:0000256" key="9">
    <source>
        <dbReference type="RuleBase" id="RU003427"/>
    </source>
</evidence>
<organism evidence="12 13">
    <name type="scientific">Hafnia paralvei</name>
    <dbReference type="NCBI Taxonomy" id="546367"/>
    <lineage>
        <taxon>Bacteria</taxon>
        <taxon>Pseudomonadati</taxon>
        <taxon>Pseudomonadota</taxon>
        <taxon>Gammaproteobacteria</taxon>
        <taxon>Enterobacterales</taxon>
        <taxon>Hafniaceae</taxon>
        <taxon>Hafnia</taxon>
    </lineage>
</organism>
<feature type="active site" description="Proton donor" evidence="6">
    <location>
        <position position="103"/>
    </location>
</feature>
<evidence type="ECO:0000256" key="6">
    <source>
        <dbReference type="PIRSR" id="PIRSR000106-1"/>
    </source>
</evidence>
<feature type="domain" description="Malic enzyme NAD-binding" evidence="10">
    <location>
        <begin position="270"/>
        <end position="530"/>
    </location>
</feature>
<name>A0A4V2J6X5_9GAMM</name>
<keyword evidence="3 8" id="KW-0479">Metal-binding</keyword>
<dbReference type="PROSITE" id="PS00331">
    <property type="entry name" value="MALIC_ENZYMES"/>
    <property type="match status" value="1"/>
</dbReference>
<dbReference type="Gene3D" id="3.40.50.10380">
    <property type="entry name" value="Malic enzyme, N-terminal domain"/>
    <property type="match status" value="1"/>
</dbReference>
<dbReference type="GO" id="GO:0046872">
    <property type="term" value="F:metal ion binding"/>
    <property type="evidence" value="ECO:0007669"/>
    <property type="project" value="UniProtKB-KW"/>
</dbReference>
<feature type="binding site" evidence="7">
    <location>
        <position position="417"/>
    </location>
    <ligand>
        <name>(S)-malate</name>
        <dbReference type="ChEBI" id="CHEBI:15589"/>
    </ligand>
</feature>